<dbReference type="Pfam" id="PF08592">
    <property type="entry name" value="Anthrone_oxy"/>
    <property type="match status" value="1"/>
</dbReference>
<accession>A0A915YFL4</accession>
<feature type="transmembrane region" description="Helical" evidence="1">
    <location>
        <begin position="142"/>
        <end position="162"/>
    </location>
</feature>
<keyword evidence="1" id="KW-1133">Transmembrane helix</keyword>
<evidence type="ECO:0000313" key="3">
    <source>
        <dbReference type="Proteomes" id="UP001060919"/>
    </source>
</evidence>
<reference evidence="2" key="1">
    <citation type="submission" date="2022-09" db="EMBL/GenBank/DDBJ databases">
        <title>Aureispira anguillicida sp. nov., isolated from Leptocephalus of Japanese eel Anguilla japonica.</title>
        <authorList>
            <person name="Yuasa K."/>
            <person name="Mekata T."/>
            <person name="Ikunari K."/>
        </authorList>
    </citation>
    <scope>NUCLEOTIDE SEQUENCE</scope>
    <source>
        <strain evidence="2">EL160426</strain>
    </source>
</reference>
<feature type="transmembrane region" description="Helical" evidence="1">
    <location>
        <begin position="55"/>
        <end position="76"/>
    </location>
</feature>
<protein>
    <submittedName>
        <fullName evidence="2">DUF1772 domain-containing protein</fullName>
    </submittedName>
</protein>
<dbReference type="AlphaFoldDB" id="A0A915YFL4"/>
<name>A0A915YFL4_9BACT</name>
<keyword evidence="3" id="KW-1185">Reference proteome</keyword>
<keyword evidence="1" id="KW-0812">Transmembrane</keyword>
<dbReference type="KEGG" id="aup:AsAng_0028390"/>
<sequence length="169" mass="18956">MKLQFILLFLALLTTGLMSGIFFTWTNAVTPGIGKLHDLAYLNALQSMNRVILNIPFYIVFTIPVISLTLVTFFFYSSNPPLAFKLILIATLIYLLGAFLVTISGNIPLNNLLDQTNLTSLNLEEAKQLRDQIELKWNYFNLIRTVSAAISFGLLLLAAFLLETPILKL</sequence>
<dbReference type="InterPro" id="IPR013901">
    <property type="entry name" value="Anthrone_oxy"/>
</dbReference>
<dbReference type="RefSeq" id="WP_264793237.1">
    <property type="nucleotide sequence ID" value="NZ_AP026867.1"/>
</dbReference>
<organism evidence="2 3">
    <name type="scientific">Aureispira anguillae</name>
    <dbReference type="NCBI Taxonomy" id="2864201"/>
    <lineage>
        <taxon>Bacteria</taxon>
        <taxon>Pseudomonadati</taxon>
        <taxon>Bacteroidota</taxon>
        <taxon>Saprospiria</taxon>
        <taxon>Saprospirales</taxon>
        <taxon>Saprospiraceae</taxon>
        <taxon>Aureispira</taxon>
    </lineage>
</organism>
<proteinExistence type="predicted"/>
<evidence type="ECO:0000313" key="2">
    <source>
        <dbReference type="EMBL" id="BDS12124.1"/>
    </source>
</evidence>
<dbReference type="Proteomes" id="UP001060919">
    <property type="component" value="Chromosome"/>
</dbReference>
<dbReference type="EMBL" id="AP026867">
    <property type="protein sequence ID" value="BDS12124.1"/>
    <property type="molecule type" value="Genomic_DNA"/>
</dbReference>
<feature type="transmembrane region" description="Helical" evidence="1">
    <location>
        <begin position="83"/>
        <end position="103"/>
    </location>
</feature>
<gene>
    <name evidence="2" type="ORF">AsAng_0028390</name>
</gene>
<keyword evidence="1" id="KW-0472">Membrane</keyword>
<evidence type="ECO:0000256" key="1">
    <source>
        <dbReference type="SAM" id="Phobius"/>
    </source>
</evidence>